<keyword evidence="3" id="KW-0677">Repeat</keyword>
<evidence type="ECO:0000256" key="6">
    <source>
        <dbReference type="ARBA" id="ARBA00023125"/>
    </source>
</evidence>
<feature type="region of interest" description="Disordered" evidence="8">
    <location>
        <begin position="74"/>
        <end position="194"/>
    </location>
</feature>
<evidence type="ECO:0000256" key="9">
    <source>
        <dbReference type="SAM" id="SignalP"/>
    </source>
</evidence>
<feature type="signal peptide" evidence="9">
    <location>
        <begin position="1"/>
        <end position="18"/>
    </location>
</feature>
<feature type="chain" id="PRO_5008077770" evidence="9">
    <location>
        <begin position="19"/>
        <end position="299"/>
    </location>
</feature>
<dbReference type="AlphaFoldDB" id="A0A177WM57"/>
<dbReference type="InterPro" id="IPR051574">
    <property type="entry name" value="ZnF_E-box_Homeobox"/>
</dbReference>
<evidence type="ECO:0000256" key="3">
    <source>
        <dbReference type="ARBA" id="ARBA00022737"/>
    </source>
</evidence>
<evidence type="ECO:0000256" key="7">
    <source>
        <dbReference type="ARBA" id="ARBA00023242"/>
    </source>
</evidence>
<keyword evidence="5" id="KW-0862">Zinc</keyword>
<dbReference type="EMBL" id="DS022304">
    <property type="protein sequence ID" value="OAJ40765.1"/>
    <property type="molecule type" value="Genomic_DNA"/>
</dbReference>
<evidence type="ECO:0000256" key="4">
    <source>
        <dbReference type="ARBA" id="ARBA00022771"/>
    </source>
</evidence>
<keyword evidence="6" id="KW-0238">DNA-binding</keyword>
<name>A0A177WM57_BATDL</name>
<evidence type="ECO:0000256" key="1">
    <source>
        <dbReference type="ARBA" id="ARBA00004123"/>
    </source>
</evidence>
<sequence length="299" mass="33749">MKLVDILFVLTAAATVNAILIPADNDGSPQASSTFNQVSDPTNEPNPEIPVQDWQSIIDAINSSIFDENWQNIFDPIDPSTSDKDWQNVVDQPSSSTSSQVSDPTDQVGSSNFDKDQQPADQPSSGIPDQTQQQPIDQPSPSTSKRSRKRPINEISSGTSKRGRKQPIDKTSSGTPKQSRKRPMGQGESANTVTNQVIVLSQKYQRTFDRMKKRLVESKEIRDEKWQECREYAALRFEQWSGLERGEEISGSRYDPDTEKKLKHEYEQAGNRVRNVRHKLKAFMKKHGLEFEELGLDLN</sequence>
<proteinExistence type="predicted"/>
<feature type="compositionally biased region" description="Low complexity" evidence="8">
    <location>
        <begin position="89"/>
        <end position="107"/>
    </location>
</feature>
<reference evidence="10 11" key="2">
    <citation type="submission" date="2016-05" db="EMBL/GenBank/DDBJ databases">
        <title>Lineage-specific infection strategies underlie the spectrum of fungal disease in amphibians.</title>
        <authorList>
            <person name="Cuomo C.A."/>
            <person name="Farrer R.A."/>
            <person name="James T."/>
            <person name="Longcore J."/>
            <person name="Birren B."/>
        </authorList>
    </citation>
    <scope>NUCLEOTIDE SEQUENCE [LARGE SCALE GENOMIC DNA]</scope>
    <source>
        <strain evidence="10 11">JEL423</strain>
    </source>
</reference>
<evidence type="ECO:0000256" key="2">
    <source>
        <dbReference type="ARBA" id="ARBA00022723"/>
    </source>
</evidence>
<keyword evidence="4" id="KW-0863">Zinc-finger</keyword>
<reference evidence="10 11" key="1">
    <citation type="submission" date="2006-10" db="EMBL/GenBank/DDBJ databases">
        <title>The Genome Sequence of Batrachochytrium dendrobatidis JEL423.</title>
        <authorList>
            <consortium name="The Broad Institute Genome Sequencing Platform"/>
            <person name="Birren B."/>
            <person name="Lander E."/>
            <person name="Galagan J."/>
            <person name="Cuomo C."/>
            <person name="Devon K."/>
            <person name="Jaffe D."/>
            <person name="Butler J."/>
            <person name="Alvarez P."/>
            <person name="Gnerre S."/>
            <person name="Grabherr M."/>
            <person name="Kleber M."/>
            <person name="Mauceli E."/>
            <person name="Brockman W."/>
            <person name="Young S."/>
            <person name="LaButti K."/>
            <person name="Sykes S."/>
            <person name="DeCaprio D."/>
            <person name="Crawford M."/>
            <person name="Koehrsen M."/>
            <person name="Engels R."/>
            <person name="Montgomery P."/>
            <person name="Pearson M."/>
            <person name="Howarth C."/>
            <person name="Larson L."/>
            <person name="White J."/>
            <person name="O'Leary S."/>
            <person name="Kodira C."/>
            <person name="Zeng Q."/>
            <person name="Yandava C."/>
            <person name="Alvarado L."/>
            <person name="Longcore J."/>
            <person name="James T."/>
        </authorList>
    </citation>
    <scope>NUCLEOTIDE SEQUENCE [LARGE SCALE GENOMIC DNA]</scope>
    <source>
        <strain evidence="10 11">JEL423</strain>
    </source>
</reference>
<protein>
    <submittedName>
        <fullName evidence="10">Uncharacterized protein</fullName>
    </submittedName>
</protein>
<evidence type="ECO:0000313" key="11">
    <source>
        <dbReference type="Proteomes" id="UP000077115"/>
    </source>
</evidence>
<evidence type="ECO:0000256" key="5">
    <source>
        <dbReference type="ARBA" id="ARBA00022833"/>
    </source>
</evidence>
<accession>A0A177WM57</accession>
<dbReference type="GO" id="GO:0005634">
    <property type="term" value="C:nucleus"/>
    <property type="evidence" value="ECO:0007669"/>
    <property type="project" value="UniProtKB-SubCell"/>
</dbReference>
<dbReference type="GO" id="GO:0003677">
    <property type="term" value="F:DNA binding"/>
    <property type="evidence" value="ECO:0007669"/>
    <property type="project" value="UniProtKB-KW"/>
</dbReference>
<keyword evidence="7" id="KW-0539">Nucleus</keyword>
<dbReference type="Proteomes" id="UP000077115">
    <property type="component" value="Unassembled WGS sequence"/>
</dbReference>
<evidence type="ECO:0000313" key="10">
    <source>
        <dbReference type="EMBL" id="OAJ40765.1"/>
    </source>
</evidence>
<dbReference type="GO" id="GO:0006355">
    <property type="term" value="P:regulation of DNA-templated transcription"/>
    <property type="evidence" value="ECO:0007669"/>
    <property type="project" value="UniProtKB-ARBA"/>
</dbReference>
<dbReference type="GO" id="GO:0008270">
    <property type="term" value="F:zinc ion binding"/>
    <property type="evidence" value="ECO:0007669"/>
    <property type="project" value="UniProtKB-KW"/>
</dbReference>
<organism evidence="10 11">
    <name type="scientific">Batrachochytrium dendrobatidis (strain JEL423)</name>
    <dbReference type="NCBI Taxonomy" id="403673"/>
    <lineage>
        <taxon>Eukaryota</taxon>
        <taxon>Fungi</taxon>
        <taxon>Fungi incertae sedis</taxon>
        <taxon>Chytridiomycota</taxon>
        <taxon>Chytridiomycota incertae sedis</taxon>
        <taxon>Chytridiomycetes</taxon>
        <taxon>Rhizophydiales</taxon>
        <taxon>Rhizophydiales incertae sedis</taxon>
        <taxon>Batrachochytrium</taxon>
    </lineage>
</organism>
<dbReference type="VEuPathDB" id="FungiDB:BDEG_24465"/>
<evidence type="ECO:0000256" key="8">
    <source>
        <dbReference type="SAM" id="MobiDB-lite"/>
    </source>
</evidence>
<dbReference type="PANTHER" id="PTHR24391:SF18">
    <property type="entry name" value="EG:115C2.6 PROTEIN"/>
    <property type="match status" value="1"/>
</dbReference>
<keyword evidence="2" id="KW-0479">Metal-binding</keyword>
<dbReference type="PANTHER" id="PTHR24391">
    <property type="entry name" value="HISTONE H4 TRANSCRIPTION FACTOR-RELATED"/>
    <property type="match status" value="1"/>
</dbReference>
<comment type="subcellular location">
    <subcellularLocation>
        <location evidence="1">Nucleus</location>
    </subcellularLocation>
</comment>
<keyword evidence="9" id="KW-0732">Signal</keyword>
<feature type="region of interest" description="Disordered" evidence="8">
    <location>
        <begin position="22"/>
        <end position="49"/>
    </location>
</feature>
<feature type="compositionally biased region" description="Low complexity" evidence="8">
    <location>
        <begin position="127"/>
        <end position="144"/>
    </location>
</feature>
<feature type="compositionally biased region" description="Polar residues" evidence="8">
    <location>
        <begin position="27"/>
        <end position="45"/>
    </location>
</feature>
<gene>
    <name evidence="10" type="ORF">BDEG_24465</name>
</gene>